<dbReference type="AlphaFoldDB" id="A0A9D9J1R7"/>
<dbReference type="Pfam" id="PF00326">
    <property type="entry name" value="Peptidase_S9"/>
    <property type="match status" value="2"/>
</dbReference>
<keyword evidence="2" id="KW-0378">Hydrolase</keyword>
<keyword evidence="3" id="KW-0720">Serine protease</keyword>
<organism evidence="5 6">
    <name type="scientific">Candidatus Cryptobacteroides excrementavium</name>
    <dbReference type="NCBI Taxonomy" id="2840759"/>
    <lineage>
        <taxon>Bacteria</taxon>
        <taxon>Pseudomonadati</taxon>
        <taxon>Bacteroidota</taxon>
        <taxon>Bacteroidia</taxon>
        <taxon>Bacteroidales</taxon>
        <taxon>Candidatus Cryptobacteroides</taxon>
    </lineage>
</organism>
<evidence type="ECO:0000256" key="1">
    <source>
        <dbReference type="ARBA" id="ARBA00022729"/>
    </source>
</evidence>
<dbReference type="Proteomes" id="UP000823750">
    <property type="component" value="Unassembled WGS sequence"/>
</dbReference>
<keyword evidence="3" id="KW-0645">Protease</keyword>
<reference evidence="5" key="2">
    <citation type="journal article" date="2021" name="PeerJ">
        <title>Extensive microbial diversity within the chicken gut microbiome revealed by metagenomics and culture.</title>
        <authorList>
            <person name="Gilroy R."/>
            <person name="Ravi A."/>
            <person name="Getino M."/>
            <person name="Pursley I."/>
            <person name="Horton D.L."/>
            <person name="Alikhan N.F."/>
            <person name="Baker D."/>
            <person name="Gharbi K."/>
            <person name="Hall N."/>
            <person name="Watson M."/>
            <person name="Adriaenssens E.M."/>
            <person name="Foster-Nyarko E."/>
            <person name="Jarju S."/>
            <person name="Secka A."/>
            <person name="Antonio M."/>
            <person name="Oren A."/>
            <person name="Chaudhuri R.R."/>
            <person name="La Ragione R."/>
            <person name="Hildebrand F."/>
            <person name="Pallen M.J."/>
        </authorList>
    </citation>
    <scope>NUCLEOTIDE SEQUENCE</scope>
    <source>
        <strain evidence="5">B2-16538</strain>
    </source>
</reference>
<accession>A0A9D9J1R7</accession>
<dbReference type="SUPFAM" id="SSF53474">
    <property type="entry name" value="alpha/beta-Hydrolases"/>
    <property type="match status" value="1"/>
</dbReference>
<evidence type="ECO:0000259" key="4">
    <source>
        <dbReference type="Pfam" id="PF00326"/>
    </source>
</evidence>
<dbReference type="SUPFAM" id="SSF82171">
    <property type="entry name" value="DPP6 N-terminal domain-like"/>
    <property type="match status" value="1"/>
</dbReference>
<feature type="domain" description="Peptidase S9 prolyl oligopeptidase catalytic" evidence="4">
    <location>
        <begin position="562"/>
        <end position="678"/>
    </location>
</feature>
<comment type="caution">
    <text evidence="5">The sequence shown here is derived from an EMBL/GenBank/DDBJ whole genome shotgun (WGS) entry which is preliminary data.</text>
</comment>
<dbReference type="Pfam" id="PF07676">
    <property type="entry name" value="PD40"/>
    <property type="match status" value="2"/>
</dbReference>
<reference evidence="5" key="1">
    <citation type="submission" date="2020-10" db="EMBL/GenBank/DDBJ databases">
        <authorList>
            <person name="Gilroy R."/>
        </authorList>
    </citation>
    <scope>NUCLEOTIDE SEQUENCE</scope>
    <source>
        <strain evidence="5">B2-16538</strain>
    </source>
</reference>
<feature type="domain" description="Peptidase S9 prolyl oligopeptidase catalytic" evidence="4">
    <location>
        <begin position="720"/>
        <end position="803"/>
    </location>
</feature>
<keyword evidence="1" id="KW-0732">Signal</keyword>
<dbReference type="GO" id="GO:0006508">
    <property type="term" value="P:proteolysis"/>
    <property type="evidence" value="ECO:0007669"/>
    <property type="project" value="InterPro"/>
</dbReference>
<dbReference type="PANTHER" id="PTHR42776">
    <property type="entry name" value="SERINE PEPTIDASE S9 FAMILY MEMBER"/>
    <property type="match status" value="1"/>
</dbReference>
<proteinExistence type="predicted"/>
<evidence type="ECO:0000313" key="6">
    <source>
        <dbReference type="Proteomes" id="UP000823750"/>
    </source>
</evidence>
<evidence type="ECO:0000256" key="2">
    <source>
        <dbReference type="ARBA" id="ARBA00022801"/>
    </source>
</evidence>
<dbReference type="InterPro" id="IPR011042">
    <property type="entry name" value="6-blade_b-propeller_TolB-like"/>
</dbReference>
<dbReference type="PANTHER" id="PTHR42776:SF13">
    <property type="entry name" value="DIPEPTIDYL-PEPTIDASE 5"/>
    <property type="match status" value="1"/>
</dbReference>
<gene>
    <name evidence="5" type="ORF">IAB78_01040</name>
</gene>
<sequence length="804" mass="88930">MKSKHKAAAGAGSILLLLIIILAVVDRGSGFTEKIIDDMKDSKTPEYIGKPDIKAADGKMTPEILLSFGKLSDPQVSPDGTKILFGISYTSIAENRSCNNLYICNADGTGLQQLTHSGKSISNARWYAGGTEIMYLQDGQIWLAKIKGKDGSLRLATGKAVKLSDIPEGISEFKLSPDETMVMFVSTVQSALKKPSDLYPDIDKSSAISADDLMYRHWDHWVEKVPHTFICSLVPGKDGKAGKKSGNCISPDRAVDLLASEKDLYELPAEPFSGIEQLCWSPDGKYIAYSCRKLTGKQYAFSTNTEIYLYEVASGKSSVIDMKGGYDTNPVWSPDGRTLCWTSMERDGYEADRQRLMAADIVPSDGTDVGITAENIRELTDGFKYNAASPVWSPDSKEIYFNALAEGIQGIFRVTASGDNMPERITGTDLWYDFGSPFHICCKDGRTVLLADFCSMDFPTEFVEITVGKEPDTASEVRHGMSMKSDCSMTGQPVSVRQLTGINSGLLSGLDEVRTEARYIKTVDGKDMLTWVLYPPHFTPSEKYPAILICLGGPQGTLSQGWSYRWNYRLMAAQGYVVVLPNRRGTTAFGQEWTEQISGDYSGLNIQDYLSAAKEIKKEPYIGKMAACGASYGGYSVYYLCGTHENTFDAFVAHAGIFNEEHMYMTTEEMWFANWDNGGLHEYEADPRVGTPECPVGPAGDGETFGGIRQGGSPWSTAPKSIRHYANSPHKLVTAWDTPILVTHGGMDFRVPVDEGMAAYNAAQLMGVPSRLIVFPDENHWILKPQNALYWHREYFRWLDRWCK</sequence>
<dbReference type="Gene3D" id="2.120.10.30">
    <property type="entry name" value="TolB, C-terminal domain"/>
    <property type="match status" value="2"/>
</dbReference>
<dbReference type="InterPro" id="IPR001375">
    <property type="entry name" value="Peptidase_S9_cat"/>
</dbReference>
<protein>
    <submittedName>
        <fullName evidence="5">S9 family peptidase</fullName>
    </submittedName>
</protein>
<dbReference type="InterPro" id="IPR029058">
    <property type="entry name" value="AB_hydrolase_fold"/>
</dbReference>
<dbReference type="InterPro" id="IPR011659">
    <property type="entry name" value="WD40"/>
</dbReference>
<dbReference type="EMBL" id="JADILX010000020">
    <property type="protein sequence ID" value="MBO8484996.1"/>
    <property type="molecule type" value="Genomic_DNA"/>
</dbReference>
<name>A0A9D9J1R7_9BACT</name>
<evidence type="ECO:0000256" key="3">
    <source>
        <dbReference type="ARBA" id="ARBA00022825"/>
    </source>
</evidence>
<dbReference type="Gene3D" id="3.40.50.1820">
    <property type="entry name" value="alpha/beta hydrolase"/>
    <property type="match status" value="1"/>
</dbReference>
<dbReference type="GO" id="GO:0004252">
    <property type="term" value="F:serine-type endopeptidase activity"/>
    <property type="evidence" value="ECO:0007669"/>
    <property type="project" value="TreeGrafter"/>
</dbReference>
<evidence type="ECO:0000313" key="5">
    <source>
        <dbReference type="EMBL" id="MBO8484996.1"/>
    </source>
</evidence>